<dbReference type="EMBL" id="JAZHXI010000003">
    <property type="protein sequence ID" value="KAL2073068.1"/>
    <property type="molecule type" value="Genomic_DNA"/>
</dbReference>
<evidence type="ECO:0000313" key="2">
    <source>
        <dbReference type="EMBL" id="KAL2073068.1"/>
    </source>
</evidence>
<gene>
    <name evidence="2" type="ORF">VTL71DRAFT_10392</name>
</gene>
<evidence type="ECO:0000256" key="1">
    <source>
        <dbReference type="SAM" id="Phobius"/>
    </source>
</evidence>
<keyword evidence="3" id="KW-1185">Reference proteome</keyword>
<keyword evidence="1" id="KW-0812">Transmembrane</keyword>
<comment type="caution">
    <text evidence="2">The sequence shown here is derived from an EMBL/GenBank/DDBJ whole genome shotgun (WGS) entry which is preliminary data.</text>
</comment>
<reference evidence="2 3" key="1">
    <citation type="journal article" date="2024" name="Commun. Biol.">
        <title>Comparative genomic analysis of thermophilic fungi reveals convergent evolutionary adaptations and gene losses.</title>
        <authorList>
            <person name="Steindorff A.S."/>
            <person name="Aguilar-Pontes M.V."/>
            <person name="Robinson A.J."/>
            <person name="Andreopoulos B."/>
            <person name="LaButti K."/>
            <person name="Kuo A."/>
            <person name="Mondo S."/>
            <person name="Riley R."/>
            <person name="Otillar R."/>
            <person name="Haridas S."/>
            <person name="Lipzen A."/>
            <person name="Grimwood J."/>
            <person name="Schmutz J."/>
            <person name="Clum A."/>
            <person name="Reid I.D."/>
            <person name="Moisan M.C."/>
            <person name="Butler G."/>
            <person name="Nguyen T.T.M."/>
            <person name="Dewar K."/>
            <person name="Conant G."/>
            <person name="Drula E."/>
            <person name="Henrissat B."/>
            <person name="Hansel C."/>
            <person name="Singer S."/>
            <person name="Hutchinson M.I."/>
            <person name="de Vries R.P."/>
            <person name="Natvig D.O."/>
            <person name="Powell A.J."/>
            <person name="Tsang A."/>
            <person name="Grigoriev I.V."/>
        </authorList>
    </citation>
    <scope>NUCLEOTIDE SEQUENCE [LARGE SCALE GENOMIC DNA]</scope>
    <source>
        <strain evidence="2 3">CBS 494.80</strain>
    </source>
</reference>
<proteinExistence type="predicted"/>
<name>A0ABR4CSV5_9HELO</name>
<sequence>MKKDAEARDDPDRRETCFKFLYYRNSYSTEYLSDPSTHIFLYSTRRLRKQLPSKNVGMSELLIPFMLLALLLISLYFTELTEKRAGSPLPRISQVPRIRNINAARRILCESTLESRAKPNQRLVNVFGINNAFTTTDPIYHREFVTQAKGLIRPPNQGWETLTRSGKEIVGSRIEDIKLGSDSVNSGTLHLVRFVQNLVFRIVILKFFPESKTPSLEDVEFITTSINHLWMESKDNSPECGLLPHALQEDTTTQRNLLLKLD</sequence>
<accession>A0ABR4CSV5</accession>
<protein>
    <submittedName>
        <fullName evidence="2">Uncharacterized protein</fullName>
    </submittedName>
</protein>
<keyword evidence="1" id="KW-1133">Transmembrane helix</keyword>
<evidence type="ECO:0000313" key="3">
    <source>
        <dbReference type="Proteomes" id="UP001595075"/>
    </source>
</evidence>
<organism evidence="2 3">
    <name type="scientific">Oculimacula yallundae</name>
    <dbReference type="NCBI Taxonomy" id="86028"/>
    <lineage>
        <taxon>Eukaryota</taxon>
        <taxon>Fungi</taxon>
        <taxon>Dikarya</taxon>
        <taxon>Ascomycota</taxon>
        <taxon>Pezizomycotina</taxon>
        <taxon>Leotiomycetes</taxon>
        <taxon>Helotiales</taxon>
        <taxon>Ploettnerulaceae</taxon>
        <taxon>Oculimacula</taxon>
    </lineage>
</organism>
<feature type="transmembrane region" description="Helical" evidence="1">
    <location>
        <begin position="55"/>
        <end position="77"/>
    </location>
</feature>
<keyword evidence="1" id="KW-0472">Membrane</keyword>
<dbReference type="Proteomes" id="UP001595075">
    <property type="component" value="Unassembled WGS sequence"/>
</dbReference>